<accession>A0ACC0J913</accession>
<gene>
    <name evidence="1" type="ORF">MSG28_008967</name>
</gene>
<evidence type="ECO:0000313" key="1">
    <source>
        <dbReference type="EMBL" id="KAI8420480.1"/>
    </source>
</evidence>
<dbReference type="EMBL" id="CM046114">
    <property type="protein sequence ID" value="KAI8420480.1"/>
    <property type="molecule type" value="Genomic_DNA"/>
</dbReference>
<evidence type="ECO:0000313" key="2">
    <source>
        <dbReference type="Proteomes" id="UP001064048"/>
    </source>
</evidence>
<name>A0ACC0J913_CHOFU</name>
<protein>
    <submittedName>
        <fullName evidence="1">Uncharacterized protein</fullName>
    </submittedName>
</protein>
<proteinExistence type="predicted"/>
<keyword evidence="2" id="KW-1185">Reference proteome</keyword>
<sequence length="629" mass="71994">MKSKLFIYFLSVCFSENLCFSRSGISDEDYYKLPELFVLENYEKCLSQRDTVYCVGTFDLQAPQPSSVYDTLKKLSEDTIINFNHTRLYRGKCLGSIGTCPINKTLPLEKSFENCIDQDIKKEFGLRAHLSEFNYCKNREEKRKMDIIDRLFIGYISAIAFLNLMGTAYDIFRKDSRSEDSSWLMAFSLCENWKKLTNKVGAPGETFLCFHGMRAILTVLVHIAHTILGLVIGFVPNPRYVETIGNRPEFIIFFNGTLVIQTFIVITSFLRTLKTFGQAEKASLGYKSVIKAVIERYVRISPAFITAVGLSATLVPHLSDGPLWIKHVDGEAEVCRLTFWRQLFLLQNFYPPSCHPQAWYLSVDFQVYLITTIITIYLVKRKDEISRVLITFLAASLILVFTIVYFLELKPSLQIMSPENLLTSFKFEKSFHLLYQSIWGNLPSAIIGIMSACLYMQMKKTNYDLKKNKIFLLAFRMSIPLAFAYSFMGILLVFAMTSHLTVSIYATIDKPTYAIIMGVFILGCIFKVEDLYRNVIEWQGWVVLSRLSLSALLMHIIVNRVLVANRLYPLNVSVTNVLADGCAVSALTFIFSLPLCLMIEYPFIQLYKRITTQRNAHIVANGYSKTKDN</sequence>
<comment type="caution">
    <text evidence="1">The sequence shown here is derived from an EMBL/GenBank/DDBJ whole genome shotgun (WGS) entry which is preliminary data.</text>
</comment>
<dbReference type="Proteomes" id="UP001064048">
    <property type="component" value="Chromosome 14"/>
</dbReference>
<organism evidence="1 2">
    <name type="scientific">Choristoneura fumiferana</name>
    <name type="common">Spruce budworm moth</name>
    <name type="synonym">Archips fumiferana</name>
    <dbReference type="NCBI Taxonomy" id="7141"/>
    <lineage>
        <taxon>Eukaryota</taxon>
        <taxon>Metazoa</taxon>
        <taxon>Ecdysozoa</taxon>
        <taxon>Arthropoda</taxon>
        <taxon>Hexapoda</taxon>
        <taxon>Insecta</taxon>
        <taxon>Pterygota</taxon>
        <taxon>Neoptera</taxon>
        <taxon>Endopterygota</taxon>
        <taxon>Lepidoptera</taxon>
        <taxon>Glossata</taxon>
        <taxon>Ditrysia</taxon>
        <taxon>Tortricoidea</taxon>
        <taxon>Tortricidae</taxon>
        <taxon>Tortricinae</taxon>
        <taxon>Choristoneura</taxon>
    </lineage>
</organism>
<reference evidence="1 2" key="1">
    <citation type="journal article" date="2022" name="Genome Biol. Evol.">
        <title>The Spruce Budworm Genome: Reconstructing the Evolutionary History of Antifreeze Proteins.</title>
        <authorList>
            <person name="Beliveau C."/>
            <person name="Gagne P."/>
            <person name="Picq S."/>
            <person name="Vernygora O."/>
            <person name="Keeling C.I."/>
            <person name="Pinkney K."/>
            <person name="Doucet D."/>
            <person name="Wen F."/>
            <person name="Johnston J.S."/>
            <person name="Maaroufi H."/>
            <person name="Boyle B."/>
            <person name="Laroche J."/>
            <person name="Dewar K."/>
            <person name="Juretic N."/>
            <person name="Blackburn G."/>
            <person name="Nisole A."/>
            <person name="Brunet B."/>
            <person name="Brandao M."/>
            <person name="Lumley L."/>
            <person name="Duan J."/>
            <person name="Quan G."/>
            <person name="Lucarotti C.J."/>
            <person name="Roe A.D."/>
            <person name="Sperling F.A.H."/>
            <person name="Levesque R.C."/>
            <person name="Cusson M."/>
        </authorList>
    </citation>
    <scope>NUCLEOTIDE SEQUENCE [LARGE SCALE GENOMIC DNA]</scope>
    <source>
        <strain evidence="1">Glfc:IPQL:Cfum</strain>
    </source>
</reference>